<dbReference type="GO" id="GO:0005763">
    <property type="term" value="C:mitochondrial small ribosomal subunit"/>
    <property type="evidence" value="ECO:0007669"/>
    <property type="project" value="TreeGrafter"/>
</dbReference>
<dbReference type="GO" id="GO:0003735">
    <property type="term" value="F:structural constituent of ribosome"/>
    <property type="evidence" value="ECO:0007669"/>
    <property type="project" value="InterPro"/>
</dbReference>
<dbReference type="STRING" id="1314674.A0A0D7B367"/>
<dbReference type="InterPro" id="IPR052837">
    <property type="entry name" value="Mitoribosomal_bS21"/>
</dbReference>
<evidence type="ECO:0000256" key="3">
    <source>
        <dbReference type="ARBA" id="ARBA00023274"/>
    </source>
</evidence>
<dbReference type="Pfam" id="PF01165">
    <property type="entry name" value="Ribosomal_S21"/>
    <property type="match status" value="1"/>
</dbReference>
<gene>
    <name evidence="4" type="ORF">CYLTODRAFT_401191</name>
</gene>
<accession>A0A0D7B367</accession>
<dbReference type="AlphaFoldDB" id="A0A0D7B367"/>
<reference evidence="4 5" key="1">
    <citation type="journal article" date="2015" name="Fungal Genet. Biol.">
        <title>Evolution of novel wood decay mechanisms in Agaricales revealed by the genome sequences of Fistulina hepatica and Cylindrobasidium torrendii.</title>
        <authorList>
            <person name="Floudas D."/>
            <person name="Held B.W."/>
            <person name="Riley R."/>
            <person name="Nagy L.G."/>
            <person name="Koehler G."/>
            <person name="Ransdell A.S."/>
            <person name="Younus H."/>
            <person name="Chow J."/>
            <person name="Chiniquy J."/>
            <person name="Lipzen A."/>
            <person name="Tritt A."/>
            <person name="Sun H."/>
            <person name="Haridas S."/>
            <person name="LaButti K."/>
            <person name="Ohm R.A."/>
            <person name="Kues U."/>
            <person name="Blanchette R.A."/>
            <person name="Grigoriev I.V."/>
            <person name="Minto R.E."/>
            <person name="Hibbett D.S."/>
        </authorList>
    </citation>
    <scope>NUCLEOTIDE SEQUENCE [LARGE SCALE GENOMIC DNA]</scope>
    <source>
        <strain evidence="4 5">FP15055 ss-10</strain>
    </source>
</reference>
<evidence type="ECO:0008006" key="6">
    <source>
        <dbReference type="Google" id="ProtNLM"/>
    </source>
</evidence>
<dbReference type="EMBL" id="KN880612">
    <property type="protein sequence ID" value="KIY64922.1"/>
    <property type="molecule type" value="Genomic_DNA"/>
</dbReference>
<name>A0A0D7B367_9AGAR</name>
<sequence>MALFALTRQSALPCAAGSSRLFSASAIFASPPVNRTYSPNPEYQEMFGLNEKPKFVRREGHAIDNSPEGRWREMSRISYEALRQNAAPTAYTGRRVQVHGGNLLKAFRDLGTIIRENNIREEMSAVARYEKPGKKRRRLKSETWRRVFAHEVRRCVQLVAKIQRRGE</sequence>
<dbReference type="PANTHER" id="PTHR41237">
    <property type="entry name" value="37S RIBOSOMAL PROTEIN MRP21, MITOCHONDRIAL"/>
    <property type="match status" value="1"/>
</dbReference>
<keyword evidence="2" id="KW-0689">Ribosomal protein</keyword>
<evidence type="ECO:0000313" key="4">
    <source>
        <dbReference type="EMBL" id="KIY64922.1"/>
    </source>
</evidence>
<dbReference type="PANTHER" id="PTHR41237:SF1">
    <property type="entry name" value="SMALL RIBOSOMAL SUBUNIT PROTEIN BS21M"/>
    <property type="match status" value="1"/>
</dbReference>
<dbReference type="InterPro" id="IPR001911">
    <property type="entry name" value="Ribosomal_bS21"/>
</dbReference>
<keyword evidence="3" id="KW-0687">Ribonucleoprotein</keyword>
<dbReference type="Proteomes" id="UP000054007">
    <property type="component" value="Unassembled WGS sequence"/>
</dbReference>
<evidence type="ECO:0000256" key="2">
    <source>
        <dbReference type="ARBA" id="ARBA00022980"/>
    </source>
</evidence>
<evidence type="ECO:0000256" key="1">
    <source>
        <dbReference type="ARBA" id="ARBA00006640"/>
    </source>
</evidence>
<evidence type="ECO:0000313" key="5">
    <source>
        <dbReference type="Proteomes" id="UP000054007"/>
    </source>
</evidence>
<proteinExistence type="inferred from homology"/>
<organism evidence="4 5">
    <name type="scientific">Cylindrobasidium torrendii FP15055 ss-10</name>
    <dbReference type="NCBI Taxonomy" id="1314674"/>
    <lineage>
        <taxon>Eukaryota</taxon>
        <taxon>Fungi</taxon>
        <taxon>Dikarya</taxon>
        <taxon>Basidiomycota</taxon>
        <taxon>Agaricomycotina</taxon>
        <taxon>Agaricomycetes</taxon>
        <taxon>Agaricomycetidae</taxon>
        <taxon>Agaricales</taxon>
        <taxon>Marasmiineae</taxon>
        <taxon>Physalacriaceae</taxon>
        <taxon>Cylindrobasidium</taxon>
    </lineage>
</organism>
<protein>
    <recommendedName>
        <fullName evidence="6">Ribosomal protein S21</fullName>
    </recommendedName>
</protein>
<dbReference type="GO" id="GO:0070124">
    <property type="term" value="P:mitochondrial translational initiation"/>
    <property type="evidence" value="ECO:0007669"/>
    <property type="project" value="TreeGrafter"/>
</dbReference>
<keyword evidence="5" id="KW-1185">Reference proteome</keyword>
<comment type="similarity">
    <text evidence="1">Belongs to the bacterial ribosomal protein bS21 family.</text>
</comment>
<dbReference type="OrthoDB" id="2501249at2759"/>